<organism evidence="1">
    <name type="scientific">viral metagenome</name>
    <dbReference type="NCBI Taxonomy" id="1070528"/>
    <lineage>
        <taxon>unclassified sequences</taxon>
        <taxon>metagenomes</taxon>
        <taxon>organismal metagenomes</taxon>
    </lineage>
</organism>
<protein>
    <submittedName>
        <fullName evidence="1">Uncharacterized protein</fullName>
    </submittedName>
</protein>
<evidence type="ECO:0000313" key="1">
    <source>
        <dbReference type="EMBL" id="QJA57873.1"/>
    </source>
</evidence>
<sequence>MITTNANFTAKHNLANKTPVYLVSFENERVSFSNKRINWANYLLNENCDDISDWIDADIPVAESSQTTFDGREVFKFSVTDPGAAAIRWKLLGAMPDAFCLSVRTYFPAAGSGLWIYVYVNSSQGFYILFDSTDLTIRNSSGTYASVGSYVKTTEYQDWVFSVNESAGLCDVWLNNKIIGREVNCLYAAGGLMEGLMYVVETNPGKTSYIDYIAVREGTHTEQYLIDISGLSQQITPEEGKTSIGGTKIKILDYNGEITALLATDPYYFHRKKVTTKAGYLGMAESDMLTIQTGWITGISLTSDGAAYQVDVTDPQKFMQRKIFRGSEDVPVTISGNPIDLLLRLLVSTGNGTNGEYDIYSEENGLGISTDYINVTAIENVREDWFPGASNHMNFTITSRIKAKEFFEQEIFQPLNIYPYIDGLGRFSVKPYKPPFGINTANQSFDEDNIIGMPTWNANLDQMINEVEFFYDWDGSEFLTELFFADGTSIDNRGPGKKPLTIKSKGWGENFYDVIVRRKNAVFNRFSNPPPPEISFSCFFDRWLSEATDIVEITHGDIPNVADGTRGIIAERMEVVDRSVNWKNGSVKMSLLATGFGKADFALVSPSGTITAGASATEFTVSTADAVKFVVGWEIEVLDGRMRQKAANVTILTINTTTGVITTDSIGSTPSAGWKIQFAKRSLCTAQQQKYWFQTGTTSNPIVP</sequence>
<accession>A0A6M3IKE2</accession>
<name>A0A6M3IKE2_9ZZZZ</name>
<gene>
    <name evidence="1" type="ORF">MM415B01544_0007</name>
</gene>
<dbReference type="EMBL" id="MT141296">
    <property type="protein sequence ID" value="QJA57873.1"/>
    <property type="molecule type" value="Genomic_DNA"/>
</dbReference>
<dbReference type="AlphaFoldDB" id="A0A6M3IKE2"/>
<proteinExistence type="predicted"/>
<reference evidence="1" key="1">
    <citation type="submission" date="2020-03" db="EMBL/GenBank/DDBJ databases">
        <title>The deep terrestrial virosphere.</title>
        <authorList>
            <person name="Holmfeldt K."/>
            <person name="Nilsson E."/>
            <person name="Simone D."/>
            <person name="Lopez-Fernandez M."/>
            <person name="Wu X."/>
            <person name="de Brujin I."/>
            <person name="Lundin D."/>
            <person name="Andersson A."/>
            <person name="Bertilsson S."/>
            <person name="Dopson M."/>
        </authorList>
    </citation>
    <scope>NUCLEOTIDE SEQUENCE</scope>
    <source>
        <strain evidence="1">MM415B01544</strain>
    </source>
</reference>